<keyword evidence="1" id="KW-1185">Reference proteome</keyword>
<sequence>MLQLGFEKGVDHASSQITHSLRSAIEPLQYLQSSTLDAFILNLERNLQLVLSHQAKCLAQAQCVVLEQGALDLTNVQMGLIKTGLSRLFKDQRRSVEVSVLPWTLSFLESQ</sequence>
<proteinExistence type="predicted"/>
<gene>
    <name evidence="2" type="primary">LOC103508385</name>
</gene>
<reference evidence="2" key="1">
    <citation type="submission" date="2025-08" db="UniProtKB">
        <authorList>
            <consortium name="RefSeq"/>
        </authorList>
    </citation>
    <scope>IDENTIFICATION</scope>
</reference>
<organism evidence="1 2">
    <name type="scientific">Diaphorina citri</name>
    <name type="common">Asian citrus psyllid</name>
    <dbReference type="NCBI Taxonomy" id="121845"/>
    <lineage>
        <taxon>Eukaryota</taxon>
        <taxon>Metazoa</taxon>
        <taxon>Ecdysozoa</taxon>
        <taxon>Arthropoda</taxon>
        <taxon>Hexapoda</taxon>
        <taxon>Insecta</taxon>
        <taxon>Pterygota</taxon>
        <taxon>Neoptera</taxon>
        <taxon>Paraneoptera</taxon>
        <taxon>Hemiptera</taxon>
        <taxon>Sternorrhyncha</taxon>
        <taxon>Psylloidea</taxon>
        <taxon>Psyllidae</taxon>
        <taxon>Diaphorininae</taxon>
        <taxon>Diaphorina</taxon>
    </lineage>
</organism>
<dbReference type="Proteomes" id="UP000079169">
    <property type="component" value="Unplaced"/>
</dbReference>
<dbReference type="GeneID" id="103508385"/>
<name>A0A1S3CZS1_DIACI</name>
<dbReference type="KEGG" id="dci:103508385"/>
<accession>A0A1S3CZS1</accession>
<dbReference type="AlphaFoldDB" id="A0A1S3CZS1"/>
<dbReference type="RefSeq" id="XP_008471151.1">
    <property type="nucleotide sequence ID" value="XM_008472929.2"/>
</dbReference>
<evidence type="ECO:0000313" key="1">
    <source>
        <dbReference type="Proteomes" id="UP000079169"/>
    </source>
</evidence>
<dbReference type="PaxDb" id="121845-A0A1S3CZS1"/>
<protein>
    <submittedName>
        <fullName evidence="2">Uncharacterized protein LOC103508385</fullName>
    </submittedName>
</protein>
<evidence type="ECO:0000313" key="2">
    <source>
        <dbReference type="RefSeq" id="XP_008471151.1"/>
    </source>
</evidence>